<dbReference type="HOGENOM" id="CLU_1424674_0_0_1"/>
<dbReference type="Gene3D" id="2.130.10.10">
    <property type="entry name" value="YVTN repeat-like/Quinoprotein amine dehydrogenase"/>
    <property type="match status" value="1"/>
</dbReference>
<dbReference type="AlphaFoldDB" id="F8PMS7"/>
<evidence type="ECO:0000256" key="1">
    <source>
        <dbReference type="PROSITE-ProRule" id="PRU00221"/>
    </source>
</evidence>
<dbReference type="PROSITE" id="PS50294">
    <property type="entry name" value="WD_REPEATS_REGION"/>
    <property type="match status" value="1"/>
</dbReference>
<name>F8PMS7_SERL3</name>
<evidence type="ECO:0000313" key="2">
    <source>
        <dbReference type="EMBL" id="EGO02909.1"/>
    </source>
</evidence>
<dbReference type="InterPro" id="IPR001680">
    <property type="entry name" value="WD40_rpt"/>
</dbReference>
<dbReference type="OrthoDB" id="429520at2759"/>
<sequence>MTSDGGTARIFWGYRNGDVAVTTASRAMDSARAAARLLRCGAVDQHEGAVQEIVPNSATGTFLTAASDGRVKLWDIKTVGCLWTSDQQKDSLVIDPYHKVAGSLIDGIVVGALKSGDIYVWTGLKPSQEISPDLPLIPSNELRIPSPLLSKQQPQSPYSSTPEVEAIFVAQGTSPISIFVSYANHTFFYRL</sequence>
<dbReference type="Proteomes" id="UP000008063">
    <property type="component" value="Unassembled WGS sequence"/>
</dbReference>
<dbReference type="InterPro" id="IPR015943">
    <property type="entry name" value="WD40/YVTN_repeat-like_dom_sf"/>
</dbReference>
<keyword evidence="3" id="KW-1185">Reference proteome</keyword>
<dbReference type="InParanoid" id="F8PMS7"/>
<accession>F8PMS7</accession>
<dbReference type="OMA" id="GTARIFW"/>
<keyword evidence="1" id="KW-0853">WD repeat</keyword>
<organism evidence="3">
    <name type="scientific">Serpula lacrymans var. lacrymans (strain S7.3)</name>
    <name type="common">Dry rot fungus</name>
    <dbReference type="NCBI Taxonomy" id="936435"/>
    <lineage>
        <taxon>Eukaryota</taxon>
        <taxon>Fungi</taxon>
        <taxon>Dikarya</taxon>
        <taxon>Basidiomycota</taxon>
        <taxon>Agaricomycotina</taxon>
        <taxon>Agaricomycetes</taxon>
        <taxon>Agaricomycetidae</taxon>
        <taxon>Boletales</taxon>
        <taxon>Coniophorineae</taxon>
        <taxon>Serpulaceae</taxon>
        <taxon>Serpula</taxon>
    </lineage>
</organism>
<dbReference type="SUPFAM" id="SSF50978">
    <property type="entry name" value="WD40 repeat-like"/>
    <property type="match status" value="1"/>
</dbReference>
<feature type="repeat" description="WD" evidence="1">
    <location>
        <begin position="43"/>
        <end position="78"/>
    </location>
</feature>
<gene>
    <name evidence="2" type="ORF">SERLA73DRAFT_26089</name>
</gene>
<reference evidence="3" key="1">
    <citation type="journal article" date="2011" name="Science">
        <title>The plant cell wall-decomposing machinery underlies the functional diversity of forest fungi.</title>
        <authorList>
            <person name="Eastwood D.C."/>
            <person name="Floudas D."/>
            <person name="Binder M."/>
            <person name="Majcherczyk A."/>
            <person name="Schneider P."/>
            <person name="Aerts A."/>
            <person name="Asiegbu F.O."/>
            <person name="Baker S.E."/>
            <person name="Barry K."/>
            <person name="Bendiksby M."/>
            <person name="Blumentritt M."/>
            <person name="Coutinho P.M."/>
            <person name="Cullen D."/>
            <person name="de Vries R.P."/>
            <person name="Gathman A."/>
            <person name="Goodell B."/>
            <person name="Henrissat B."/>
            <person name="Ihrmark K."/>
            <person name="Kauserud H."/>
            <person name="Kohler A."/>
            <person name="LaButti K."/>
            <person name="Lapidus A."/>
            <person name="Lavin J.L."/>
            <person name="Lee Y.-H."/>
            <person name="Lindquist E."/>
            <person name="Lilly W."/>
            <person name="Lucas S."/>
            <person name="Morin E."/>
            <person name="Murat C."/>
            <person name="Oguiza J.A."/>
            <person name="Park J."/>
            <person name="Pisabarro A.G."/>
            <person name="Riley R."/>
            <person name="Rosling A."/>
            <person name="Salamov A."/>
            <person name="Schmidt O."/>
            <person name="Schmutz J."/>
            <person name="Skrede I."/>
            <person name="Stenlid J."/>
            <person name="Wiebenga A."/>
            <person name="Xie X."/>
            <person name="Kuees U."/>
            <person name="Hibbett D.S."/>
            <person name="Hoffmeister D."/>
            <person name="Hoegberg N."/>
            <person name="Martin F."/>
            <person name="Grigoriev I.V."/>
            <person name="Watkinson S.C."/>
        </authorList>
    </citation>
    <scope>NUCLEOTIDE SEQUENCE [LARGE SCALE GENOMIC DNA]</scope>
    <source>
        <strain evidence="3">strain S7.3</strain>
    </source>
</reference>
<protein>
    <submittedName>
        <fullName evidence="2">Uncharacterized protein</fullName>
    </submittedName>
</protein>
<dbReference type="InterPro" id="IPR036322">
    <property type="entry name" value="WD40_repeat_dom_sf"/>
</dbReference>
<evidence type="ECO:0000313" key="3">
    <source>
        <dbReference type="Proteomes" id="UP000008063"/>
    </source>
</evidence>
<dbReference type="EMBL" id="GL945476">
    <property type="protein sequence ID" value="EGO02909.1"/>
    <property type="molecule type" value="Genomic_DNA"/>
</dbReference>
<feature type="non-terminal residue" evidence="2">
    <location>
        <position position="191"/>
    </location>
</feature>
<proteinExistence type="predicted"/>
<dbReference type="PROSITE" id="PS50082">
    <property type="entry name" value="WD_REPEATS_2"/>
    <property type="match status" value="1"/>
</dbReference>